<dbReference type="InterPro" id="IPR036291">
    <property type="entry name" value="NAD(P)-bd_dom_sf"/>
</dbReference>
<dbReference type="SUPFAM" id="SSF51735">
    <property type="entry name" value="NAD(P)-binding Rossmann-fold domains"/>
    <property type="match status" value="1"/>
</dbReference>
<accession>A0ABT3TKT9</accession>
<dbReference type="InterPro" id="IPR050129">
    <property type="entry name" value="Zn_alcohol_dh"/>
</dbReference>
<evidence type="ECO:0000313" key="6">
    <source>
        <dbReference type="EMBL" id="MCX2981962.1"/>
    </source>
</evidence>
<dbReference type="PROSITE" id="PS00059">
    <property type="entry name" value="ADH_ZINC"/>
    <property type="match status" value="1"/>
</dbReference>
<keyword evidence="3" id="KW-0560">Oxidoreductase</keyword>
<proteinExistence type="inferred from homology"/>
<organism evidence="6 7">
    <name type="scientific">Candidatus Litorirhabdus singularis</name>
    <dbReference type="NCBI Taxonomy" id="2518993"/>
    <lineage>
        <taxon>Bacteria</taxon>
        <taxon>Pseudomonadati</taxon>
        <taxon>Pseudomonadota</taxon>
        <taxon>Gammaproteobacteria</taxon>
        <taxon>Cellvibrionales</taxon>
        <taxon>Halieaceae</taxon>
        <taxon>Candidatus Litorirhabdus</taxon>
    </lineage>
</organism>
<feature type="domain" description="Enoyl reductase (ER)" evidence="5">
    <location>
        <begin position="2"/>
        <end position="344"/>
    </location>
</feature>
<dbReference type="InterPro" id="IPR013154">
    <property type="entry name" value="ADH-like_N"/>
</dbReference>
<dbReference type="Gene3D" id="3.40.50.720">
    <property type="entry name" value="NAD(P)-binding Rossmann-like Domain"/>
    <property type="match status" value="1"/>
</dbReference>
<protein>
    <submittedName>
        <fullName evidence="6">Alcohol dehydrogenase</fullName>
    </submittedName>
</protein>
<evidence type="ECO:0000313" key="7">
    <source>
        <dbReference type="Proteomes" id="UP001143362"/>
    </source>
</evidence>
<name>A0ABT3TKT9_9GAMM</name>
<dbReference type="InterPro" id="IPR002328">
    <property type="entry name" value="ADH_Zn_CS"/>
</dbReference>
<keyword evidence="2 4" id="KW-0862">Zinc</keyword>
<evidence type="ECO:0000259" key="5">
    <source>
        <dbReference type="SMART" id="SM00829"/>
    </source>
</evidence>
<dbReference type="EMBL" id="SHNN01000002">
    <property type="protein sequence ID" value="MCX2981962.1"/>
    <property type="molecule type" value="Genomic_DNA"/>
</dbReference>
<comment type="caution">
    <text evidence="6">The sequence shown here is derived from an EMBL/GenBank/DDBJ whole genome shotgun (WGS) entry which is preliminary data.</text>
</comment>
<evidence type="ECO:0000256" key="3">
    <source>
        <dbReference type="ARBA" id="ARBA00023002"/>
    </source>
</evidence>
<gene>
    <name evidence="6" type="ORF">EYC98_13955</name>
</gene>
<reference evidence="6" key="1">
    <citation type="submission" date="2019-02" db="EMBL/GenBank/DDBJ databases">
        <authorList>
            <person name="Li S.-H."/>
        </authorList>
    </citation>
    <scope>NUCLEOTIDE SEQUENCE</scope>
    <source>
        <strain evidence="6">IMCC14734</strain>
    </source>
</reference>
<dbReference type="Proteomes" id="UP001143362">
    <property type="component" value="Unassembled WGS sequence"/>
</dbReference>
<sequence>MSAYRMLQWQQPPQLMEVEVPEPGPDEILVRVAGNGLCHSDLHMMHMPGQLGPTLGWQMPFTLGHETAGWIERWGSRVTGLQQGQAVALVSPTSCGSCHECLSGHDNVCGHNGVGRGFGFDGGLAEFVLVRDKRSLIALEGLEPLTAGPLTDAGATSWHGFNRIRPQLLPGANVLVIGAGGLGSFAVQYIKLLTQARLIVADIASNKLEHARSLGADICVDSSAVDLGREVMQLTEGQGVVAVLDFVGNEQTIAAGIAVLGKLGSYGLVGGEMGGYPQPLFHALASKEAQIFSFMGPTIADTQAVLALAAEGALVNEVEVFELADVGEAYRRLGAGELTARAVIRTSG</sequence>
<dbReference type="PANTHER" id="PTHR43401:SF2">
    <property type="entry name" value="L-THREONINE 3-DEHYDROGENASE"/>
    <property type="match status" value="1"/>
</dbReference>
<dbReference type="InterPro" id="IPR020843">
    <property type="entry name" value="ER"/>
</dbReference>
<evidence type="ECO:0000256" key="2">
    <source>
        <dbReference type="ARBA" id="ARBA00022833"/>
    </source>
</evidence>
<keyword evidence="7" id="KW-1185">Reference proteome</keyword>
<dbReference type="SUPFAM" id="SSF50129">
    <property type="entry name" value="GroES-like"/>
    <property type="match status" value="1"/>
</dbReference>
<dbReference type="Gene3D" id="3.90.180.10">
    <property type="entry name" value="Medium-chain alcohol dehydrogenases, catalytic domain"/>
    <property type="match status" value="1"/>
</dbReference>
<evidence type="ECO:0000256" key="1">
    <source>
        <dbReference type="ARBA" id="ARBA00022723"/>
    </source>
</evidence>
<keyword evidence="1 4" id="KW-0479">Metal-binding</keyword>
<evidence type="ECO:0000256" key="4">
    <source>
        <dbReference type="RuleBase" id="RU361277"/>
    </source>
</evidence>
<dbReference type="Pfam" id="PF00107">
    <property type="entry name" value="ADH_zinc_N"/>
    <property type="match status" value="1"/>
</dbReference>
<comment type="similarity">
    <text evidence="4">Belongs to the zinc-containing alcohol dehydrogenase family.</text>
</comment>
<comment type="cofactor">
    <cofactor evidence="4">
        <name>Zn(2+)</name>
        <dbReference type="ChEBI" id="CHEBI:29105"/>
    </cofactor>
</comment>
<dbReference type="InterPro" id="IPR013149">
    <property type="entry name" value="ADH-like_C"/>
</dbReference>
<dbReference type="Pfam" id="PF08240">
    <property type="entry name" value="ADH_N"/>
    <property type="match status" value="1"/>
</dbReference>
<dbReference type="PANTHER" id="PTHR43401">
    <property type="entry name" value="L-THREONINE 3-DEHYDROGENASE"/>
    <property type="match status" value="1"/>
</dbReference>
<dbReference type="SMART" id="SM00829">
    <property type="entry name" value="PKS_ER"/>
    <property type="match status" value="1"/>
</dbReference>
<dbReference type="InterPro" id="IPR011032">
    <property type="entry name" value="GroES-like_sf"/>
</dbReference>